<evidence type="ECO:0000313" key="1">
    <source>
        <dbReference type="EMBL" id="MCC2240932.1"/>
    </source>
</evidence>
<reference evidence="1" key="1">
    <citation type="submission" date="2021-10" db="EMBL/GenBank/DDBJ databases">
        <title>Anaerobic single-cell dispensing facilitates the cultivation of human gut bacteria.</title>
        <authorList>
            <person name="Afrizal A."/>
        </authorList>
    </citation>
    <scope>NUCLEOTIDE SEQUENCE</scope>
    <source>
        <strain evidence="1">CLA-AA-H204</strain>
    </source>
</reference>
<sequence length="100" mass="11373">MDVNLRRLADKIILILKFLVRLTIFMQHPHSTDGADILVKASGKTVYNQEKMYLRNAAILYPITYLPPSASEIHNHIVNFVLHKRAGLCNKNANITEETS</sequence>
<accession>A0AAW4WGI8</accession>
<evidence type="ECO:0000313" key="2">
    <source>
        <dbReference type="Proteomes" id="UP001198893"/>
    </source>
</evidence>
<protein>
    <submittedName>
        <fullName evidence="1">Uncharacterized protein</fullName>
    </submittedName>
</protein>
<gene>
    <name evidence="1" type="ORF">LKD47_01270</name>
</gene>
<organism evidence="1 2">
    <name type="scientific">Roseburia amylophila</name>
    <dbReference type="NCBI Taxonomy" id="2981794"/>
    <lineage>
        <taxon>Bacteria</taxon>
        <taxon>Bacillati</taxon>
        <taxon>Bacillota</taxon>
        <taxon>Clostridia</taxon>
        <taxon>Lachnospirales</taxon>
        <taxon>Lachnospiraceae</taxon>
        <taxon>Roseburia</taxon>
    </lineage>
</organism>
<comment type="caution">
    <text evidence="1">The sequence shown here is derived from an EMBL/GenBank/DDBJ whole genome shotgun (WGS) entry which is preliminary data.</text>
</comment>
<dbReference type="Proteomes" id="UP001198893">
    <property type="component" value="Unassembled WGS sequence"/>
</dbReference>
<dbReference type="AlphaFoldDB" id="A0AAW4WGI8"/>
<name>A0AAW4WGI8_9FIRM</name>
<proteinExistence type="predicted"/>
<dbReference type="EMBL" id="JAJEQW010000001">
    <property type="protein sequence ID" value="MCC2240932.1"/>
    <property type="molecule type" value="Genomic_DNA"/>
</dbReference>
<dbReference type="RefSeq" id="WP_227709454.1">
    <property type="nucleotide sequence ID" value="NZ_JAJEQW010000001.1"/>
</dbReference>